<evidence type="ECO:0000313" key="1">
    <source>
        <dbReference type="EMBL" id="GMH98409.1"/>
    </source>
</evidence>
<accession>A0A9W7C389</accession>
<sequence>MPKSSDFSRWRTNTLGTGADYATPKLNHVRRLTSIIVESGGGRVGSCAVLSNCQRFDVLITSPDDDVDFVNELVAGCLAREAERYAAANREAGLRGSLLNGLRLFLDMPSSSSSSEEPDRGGEYEQILEHITTLTEPTEIATYLALAAAGMNNPKRPYNPYNSRDSHIMLQLKRCLQTASIAPATTSSSPPRNATVLDLLSVSLKCGSIARNENACPSIKSLKPYGKKYSPSTPSDLLETVKSQVKREKIDPIIEEFVNGGSDFNAIIEFRTSSNEIGEALGINAQEVAKLIHEPTLILKGSESTDKFREYIESRVDDLENELVLGEAILIRNESQLGSFVDEEEQWNAMDPQDIEVLEGREAAQREVKFWEEYMLMRYK</sequence>
<protein>
    <submittedName>
        <fullName evidence="1">Uncharacterized protein</fullName>
    </submittedName>
</protein>
<keyword evidence="2" id="KW-1185">Reference proteome</keyword>
<gene>
    <name evidence="1" type="ORF">TrST_g1813</name>
</gene>
<organism evidence="1 2">
    <name type="scientific">Triparma strigata</name>
    <dbReference type="NCBI Taxonomy" id="1606541"/>
    <lineage>
        <taxon>Eukaryota</taxon>
        <taxon>Sar</taxon>
        <taxon>Stramenopiles</taxon>
        <taxon>Ochrophyta</taxon>
        <taxon>Bolidophyceae</taxon>
        <taxon>Parmales</taxon>
        <taxon>Triparmaceae</taxon>
        <taxon>Triparma</taxon>
    </lineage>
</organism>
<dbReference type="OrthoDB" id="204737at2759"/>
<reference evidence="2" key="1">
    <citation type="journal article" date="2023" name="Commun. Biol.">
        <title>Genome analysis of Parmales, the sister group of diatoms, reveals the evolutionary specialization of diatoms from phago-mixotrophs to photoautotrophs.</title>
        <authorList>
            <person name="Ban H."/>
            <person name="Sato S."/>
            <person name="Yoshikawa S."/>
            <person name="Yamada K."/>
            <person name="Nakamura Y."/>
            <person name="Ichinomiya M."/>
            <person name="Sato N."/>
            <person name="Blanc-Mathieu R."/>
            <person name="Endo H."/>
            <person name="Kuwata A."/>
            <person name="Ogata H."/>
        </authorList>
    </citation>
    <scope>NUCLEOTIDE SEQUENCE [LARGE SCALE GENOMIC DNA]</scope>
    <source>
        <strain evidence="2">NIES 3701</strain>
    </source>
</reference>
<dbReference type="Proteomes" id="UP001165085">
    <property type="component" value="Unassembled WGS sequence"/>
</dbReference>
<comment type="caution">
    <text evidence="1">The sequence shown here is derived from an EMBL/GenBank/DDBJ whole genome shotgun (WGS) entry which is preliminary data.</text>
</comment>
<dbReference type="AlphaFoldDB" id="A0A9W7C389"/>
<evidence type="ECO:0000313" key="2">
    <source>
        <dbReference type="Proteomes" id="UP001165085"/>
    </source>
</evidence>
<name>A0A9W7C389_9STRA</name>
<dbReference type="EMBL" id="BRXY01000516">
    <property type="protein sequence ID" value="GMH98409.1"/>
    <property type="molecule type" value="Genomic_DNA"/>
</dbReference>
<proteinExistence type="predicted"/>